<accession>A0A8H3XIY6</accession>
<name>A0A8H3XIY6_GIGMA</name>
<dbReference type="Proteomes" id="UP000439903">
    <property type="component" value="Unassembled WGS sequence"/>
</dbReference>
<reference evidence="1 2" key="1">
    <citation type="journal article" date="2019" name="Environ. Microbiol.">
        <title>At the nexus of three kingdoms: the genome of the mycorrhizal fungus Gigaspora margarita provides insights into plant, endobacterial and fungal interactions.</title>
        <authorList>
            <person name="Venice F."/>
            <person name="Ghignone S."/>
            <person name="Salvioli di Fossalunga A."/>
            <person name="Amselem J."/>
            <person name="Novero M."/>
            <person name="Xianan X."/>
            <person name="Sedzielewska Toro K."/>
            <person name="Morin E."/>
            <person name="Lipzen A."/>
            <person name="Grigoriev I.V."/>
            <person name="Henrissat B."/>
            <person name="Martin F.M."/>
            <person name="Bonfante P."/>
        </authorList>
    </citation>
    <scope>NUCLEOTIDE SEQUENCE [LARGE SCALE GENOMIC DNA]</scope>
    <source>
        <strain evidence="1 2">BEG34</strain>
    </source>
</reference>
<evidence type="ECO:0000313" key="2">
    <source>
        <dbReference type="Proteomes" id="UP000439903"/>
    </source>
</evidence>
<dbReference type="EMBL" id="WTPW01000894">
    <property type="protein sequence ID" value="KAF0471130.1"/>
    <property type="molecule type" value="Genomic_DNA"/>
</dbReference>
<proteinExistence type="predicted"/>
<protein>
    <submittedName>
        <fullName evidence="1">Uncharacterized protein</fullName>
    </submittedName>
</protein>
<dbReference type="AlphaFoldDB" id="A0A8H3XIY6"/>
<organism evidence="1 2">
    <name type="scientific">Gigaspora margarita</name>
    <dbReference type="NCBI Taxonomy" id="4874"/>
    <lineage>
        <taxon>Eukaryota</taxon>
        <taxon>Fungi</taxon>
        <taxon>Fungi incertae sedis</taxon>
        <taxon>Mucoromycota</taxon>
        <taxon>Glomeromycotina</taxon>
        <taxon>Glomeromycetes</taxon>
        <taxon>Diversisporales</taxon>
        <taxon>Gigasporaceae</taxon>
        <taxon>Gigaspora</taxon>
    </lineage>
</organism>
<keyword evidence="2" id="KW-1185">Reference proteome</keyword>
<evidence type="ECO:0000313" key="1">
    <source>
        <dbReference type="EMBL" id="KAF0471130.1"/>
    </source>
</evidence>
<dbReference type="OrthoDB" id="2308756at2759"/>
<comment type="caution">
    <text evidence="1">The sequence shown here is derived from an EMBL/GenBank/DDBJ whole genome shotgun (WGS) entry which is preliminary data.</text>
</comment>
<gene>
    <name evidence="1" type="ORF">F8M41_025251</name>
</gene>
<sequence>MIDKFKIEDLPELSAHFITEVKMMDMEKGITQNLAQIYSAVEKTQEILGNKRNFEHAGLDNYPEVIFGIVTSGTIWRFIRVSGPLKSLKIEITAEFNSGLTSIIENMNYDYAKYSRVLRAQVVMIQNAQESITCQDKL</sequence>